<dbReference type="InterPro" id="IPR035927">
    <property type="entry name" value="DUSP-like_sf"/>
</dbReference>
<evidence type="ECO:0000256" key="5">
    <source>
        <dbReference type="ARBA" id="ARBA00022670"/>
    </source>
</evidence>
<dbReference type="SUPFAM" id="SSF54001">
    <property type="entry name" value="Cysteine proteinases"/>
    <property type="match status" value="1"/>
</dbReference>
<evidence type="ECO:0000256" key="1">
    <source>
        <dbReference type="ARBA" id="ARBA00000707"/>
    </source>
</evidence>
<evidence type="ECO:0000259" key="12">
    <source>
        <dbReference type="PROSITE" id="PS50235"/>
    </source>
</evidence>
<keyword evidence="7 14" id="KW-0378">Hydrolase</keyword>
<evidence type="ECO:0000256" key="2">
    <source>
        <dbReference type="ARBA" id="ARBA00004123"/>
    </source>
</evidence>
<dbReference type="GO" id="GO:0004843">
    <property type="term" value="F:cysteine-type deubiquitinase activity"/>
    <property type="evidence" value="ECO:0007669"/>
    <property type="project" value="UniProtKB-EC"/>
</dbReference>
<dbReference type="AlphaFoldDB" id="A0A9P3HKY0"/>
<dbReference type="EMBL" id="BQFW01000014">
    <property type="protein sequence ID" value="GJJ78122.1"/>
    <property type="molecule type" value="Genomic_DNA"/>
</dbReference>
<dbReference type="SUPFAM" id="SSF54236">
    <property type="entry name" value="Ubiquitin-like"/>
    <property type="match status" value="1"/>
</dbReference>
<keyword evidence="9" id="KW-0539">Nucleus</keyword>
<dbReference type="SUPFAM" id="SSF143791">
    <property type="entry name" value="DUSP-like"/>
    <property type="match status" value="1"/>
</dbReference>
<keyword evidence="8" id="KW-0788">Thiol protease</keyword>
<gene>
    <name evidence="14" type="ORF">EMPS_10481</name>
</gene>
<evidence type="ECO:0000256" key="6">
    <source>
        <dbReference type="ARBA" id="ARBA00022786"/>
    </source>
</evidence>
<comment type="subcellular location">
    <subcellularLocation>
        <location evidence="2">Nucleus</location>
    </subcellularLocation>
</comment>
<dbReference type="PROSITE" id="PS00972">
    <property type="entry name" value="USP_1"/>
    <property type="match status" value="1"/>
</dbReference>
<dbReference type="CDD" id="cd01795">
    <property type="entry name" value="Ubl_USP48"/>
    <property type="match status" value="1"/>
</dbReference>
<dbReference type="GO" id="GO:0004197">
    <property type="term" value="F:cysteine-type endopeptidase activity"/>
    <property type="evidence" value="ECO:0007669"/>
    <property type="project" value="InterPro"/>
</dbReference>
<dbReference type="PANTHER" id="PTHR24006">
    <property type="entry name" value="UBIQUITIN CARBOXYL-TERMINAL HYDROLASE"/>
    <property type="match status" value="1"/>
</dbReference>
<dbReference type="PROSITE" id="PS50053">
    <property type="entry name" value="UBIQUITIN_2"/>
    <property type="match status" value="1"/>
</dbReference>
<dbReference type="Proteomes" id="UP000827284">
    <property type="component" value="Unassembled WGS sequence"/>
</dbReference>
<dbReference type="GO" id="GO:0005829">
    <property type="term" value="C:cytosol"/>
    <property type="evidence" value="ECO:0007669"/>
    <property type="project" value="TreeGrafter"/>
</dbReference>
<name>A0A9P3HKY0_9FUNG</name>
<feature type="domain" description="USP" evidence="12">
    <location>
        <begin position="128"/>
        <end position="453"/>
    </location>
</feature>
<dbReference type="InterPro" id="IPR001394">
    <property type="entry name" value="Peptidase_C19_UCH"/>
</dbReference>
<evidence type="ECO:0000256" key="9">
    <source>
        <dbReference type="ARBA" id="ARBA00023242"/>
    </source>
</evidence>
<proteinExistence type="inferred from homology"/>
<dbReference type="Gene3D" id="3.10.20.90">
    <property type="entry name" value="Phosphatidylinositol 3-kinase Catalytic Subunit, Chain A, domain 1"/>
    <property type="match status" value="1"/>
</dbReference>
<protein>
    <recommendedName>
        <fullName evidence="4">ubiquitinyl hydrolase 1</fullName>
        <ecNumber evidence="4">3.4.19.12</ecNumber>
    </recommendedName>
</protein>
<evidence type="ECO:0000259" key="11">
    <source>
        <dbReference type="PROSITE" id="PS50053"/>
    </source>
</evidence>
<feature type="compositionally biased region" description="Basic and acidic residues" evidence="10">
    <location>
        <begin position="1010"/>
        <end position="1021"/>
    </location>
</feature>
<dbReference type="PROSITE" id="PS00973">
    <property type="entry name" value="USP_2"/>
    <property type="match status" value="1"/>
</dbReference>
<dbReference type="InterPro" id="IPR028889">
    <property type="entry name" value="USP"/>
</dbReference>
<dbReference type="PANTHER" id="PTHR24006:SF722">
    <property type="entry name" value="UBIQUITIN CARBOXYL-TERMINAL HYDROLASE 48"/>
    <property type="match status" value="1"/>
</dbReference>
<dbReference type="InterPro" id="IPR000626">
    <property type="entry name" value="Ubiquitin-like_dom"/>
</dbReference>
<evidence type="ECO:0000256" key="4">
    <source>
        <dbReference type="ARBA" id="ARBA00012759"/>
    </source>
</evidence>
<evidence type="ECO:0000256" key="10">
    <source>
        <dbReference type="SAM" id="MobiDB-lite"/>
    </source>
</evidence>
<feature type="region of interest" description="Disordered" evidence="10">
    <location>
        <begin position="1010"/>
        <end position="1037"/>
    </location>
</feature>
<comment type="catalytic activity">
    <reaction evidence="1">
        <text>Thiol-dependent hydrolysis of ester, thioester, amide, peptide and isopeptide bonds formed by the C-terminal Gly of ubiquitin (a 76-residue protein attached to proteins as an intracellular targeting signal).</text>
        <dbReference type="EC" id="3.4.19.12"/>
    </reaction>
</comment>
<dbReference type="GO" id="GO:0005634">
    <property type="term" value="C:nucleus"/>
    <property type="evidence" value="ECO:0007669"/>
    <property type="project" value="UniProtKB-SubCell"/>
</dbReference>
<feature type="domain" description="Ubiquitin-like" evidence="11">
    <location>
        <begin position="935"/>
        <end position="1002"/>
    </location>
</feature>
<reference evidence="14" key="1">
    <citation type="submission" date="2021-11" db="EMBL/GenBank/DDBJ databases">
        <authorList>
            <person name="Herlambang A."/>
            <person name="Guo Y."/>
            <person name="Takashima Y."/>
            <person name="Nishizawa T."/>
        </authorList>
    </citation>
    <scope>NUCLEOTIDE SEQUENCE</scope>
    <source>
        <strain evidence="14">E1425</strain>
    </source>
</reference>
<feature type="region of interest" description="Disordered" evidence="10">
    <location>
        <begin position="43"/>
        <end position="65"/>
    </location>
</feature>
<dbReference type="PROSITE" id="PS50235">
    <property type="entry name" value="USP_3"/>
    <property type="match status" value="1"/>
</dbReference>
<dbReference type="InterPro" id="IPR029071">
    <property type="entry name" value="Ubiquitin-like_domsf"/>
</dbReference>
<comment type="caution">
    <text evidence="14">The sequence shown here is derived from an EMBL/GenBank/DDBJ whole genome shotgun (WGS) entry which is preliminary data.</text>
</comment>
<dbReference type="Pfam" id="PF00443">
    <property type="entry name" value="UCH"/>
    <property type="match status" value="1"/>
</dbReference>
<dbReference type="InterPro" id="IPR006615">
    <property type="entry name" value="Pept_C19_DUSP"/>
</dbReference>
<keyword evidence="15" id="KW-1185">Reference proteome</keyword>
<sequence>MPPVSGKRGADRRYGFVGTEVKSIEDFTPAHLRRVYFLQPIDDSHSEDESISNSTKDAPSPYCGNKYSEPPTVSASCSPTCSKEGNPQCLNYLGQDQWEKEDAAEKYCSPDSKKDNPLLDKRIAGTSVGLKNLGATCYANASLQVWFHDPAFRDCIYQCVTKPNTNISKDALHQLQSLFAHMDKGKKNSYSPLSLVECLGLNMELEQDAQEFGSLLMSKIDSELQQQDNGQLRTFIKDHFQGNYNYSTTCKKCKTTSIRPCPFFELSLNIDDHWTLKDCLDDLLKPEKLVGDDRYFCSVCQSLQNATREIKFDNIPEVLNVQLMRFKYDSETWTKEKSFDKVLFPESIDVSRLVGSTESQLYDLSAVLVHSGESVETGHYLAYVLHPESKKWFICNDESVLEFSSTKFDPVDYVEPKKTKPKAKKQKVALTEVDDTENIFSSRNAYMLSYTRRVTKRDVTTVVPVDAVMSEVLNDNDTYQAEIDSYMSARQAQIQEFEKRRSVLRELYRIWSVDDDKGYYVPQELLTQILALKTESDDAMESPPPPQITCKHRKLCPKTVVRSKRVSESAYSILIKMGLVDQYSILTTDDLCTECAKDQVQDRLYAIEHKRDVDEFDRKVRYKGPKNAATNWISRAWVTEWSKVTPRFHKEHTAPSEDASPISDAYLPDVICPHSCLAVDRSKRRQINNTALSVLERVFGQLDILKRDVVECAECRDDIQPLLDDKKDTAARAAYEKQELSEYLARGPRVRDMLPLTKYYLVSQGFMKAWVDFIRKPTVAKRPEILDNDGLLCEHGLLTYDLEEPVDYKDVNGFVVLLDDEWTALSNLYEGGKEVIYVKPSPVKPEEDDISPSPTTPVSTPVCEECRNKRILDFSSANIIVRVYPPGEPIVAIAESPLDEDLDLVDAKANNGYHKRKSPSSVVDMTGSRRSRRSKSSKDPFTEHKVVVNKQDTVMDLKVKIMQKTAIVPLYQKLMLGDLELDENEKTIEGLEIAPNTILNLITFDEDSEEVKKRNEEERKQVGPGGFSGTGLTGNWS</sequence>
<evidence type="ECO:0000259" key="13">
    <source>
        <dbReference type="PROSITE" id="PS51283"/>
    </source>
</evidence>
<reference evidence="14" key="2">
    <citation type="journal article" date="2022" name="Microbiol. Resour. Announc.">
        <title>Whole-Genome Sequence of Entomortierella parvispora E1425, a Mucoromycotan Fungus Associated with Burkholderiaceae-Related Endosymbiotic Bacteria.</title>
        <authorList>
            <person name="Herlambang A."/>
            <person name="Guo Y."/>
            <person name="Takashima Y."/>
            <person name="Narisawa K."/>
            <person name="Ohta H."/>
            <person name="Nishizawa T."/>
        </authorList>
    </citation>
    <scope>NUCLEOTIDE SEQUENCE</scope>
    <source>
        <strain evidence="14">E1425</strain>
    </source>
</reference>
<evidence type="ECO:0000256" key="8">
    <source>
        <dbReference type="ARBA" id="ARBA00022807"/>
    </source>
</evidence>
<evidence type="ECO:0000256" key="7">
    <source>
        <dbReference type="ARBA" id="ARBA00022801"/>
    </source>
</evidence>
<evidence type="ECO:0000313" key="14">
    <source>
        <dbReference type="EMBL" id="GJJ78122.1"/>
    </source>
</evidence>
<dbReference type="GO" id="GO:0006508">
    <property type="term" value="P:proteolysis"/>
    <property type="evidence" value="ECO:0007669"/>
    <property type="project" value="UniProtKB-KW"/>
</dbReference>
<accession>A0A9P3HKY0</accession>
<dbReference type="GO" id="GO:0016579">
    <property type="term" value="P:protein deubiquitination"/>
    <property type="evidence" value="ECO:0007669"/>
    <property type="project" value="InterPro"/>
</dbReference>
<keyword evidence="5" id="KW-0645">Protease</keyword>
<dbReference type="Pfam" id="PF00240">
    <property type="entry name" value="ubiquitin"/>
    <property type="match status" value="1"/>
</dbReference>
<dbReference type="InterPro" id="IPR050164">
    <property type="entry name" value="Peptidase_C19"/>
</dbReference>
<dbReference type="Gene3D" id="3.90.70.10">
    <property type="entry name" value="Cysteine proteinases"/>
    <property type="match status" value="1"/>
</dbReference>
<evidence type="ECO:0000256" key="3">
    <source>
        <dbReference type="ARBA" id="ARBA00009085"/>
    </source>
</evidence>
<feature type="compositionally biased region" description="Gly residues" evidence="10">
    <location>
        <begin position="1023"/>
        <end position="1037"/>
    </location>
</feature>
<feature type="domain" description="DUSP" evidence="13">
    <location>
        <begin position="731"/>
        <end position="841"/>
    </location>
</feature>
<comment type="similarity">
    <text evidence="3">Belongs to the peptidase C19 family.</text>
</comment>
<keyword evidence="6" id="KW-0833">Ubl conjugation pathway</keyword>
<dbReference type="Gene3D" id="3.30.2230.10">
    <property type="entry name" value="DUSP-like"/>
    <property type="match status" value="1"/>
</dbReference>
<evidence type="ECO:0000313" key="15">
    <source>
        <dbReference type="Proteomes" id="UP000827284"/>
    </source>
</evidence>
<dbReference type="InterPro" id="IPR038765">
    <property type="entry name" value="Papain-like_cys_pep_sf"/>
</dbReference>
<feature type="region of interest" description="Disordered" evidence="10">
    <location>
        <begin position="911"/>
        <end position="944"/>
    </location>
</feature>
<dbReference type="PROSITE" id="PS51283">
    <property type="entry name" value="DUSP"/>
    <property type="match status" value="1"/>
</dbReference>
<dbReference type="InterPro" id="IPR044743">
    <property type="entry name" value="Ubl_USP48"/>
</dbReference>
<dbReference type="InterPro" id="IPR018200">
    <property type="entry name" value="USP_CS"/>
</dbReference>
<dbReference type="OrthoDB" id="289038at2759"/>
<dbReference type="EC" id="3.4.19.12" evidence="4"/>
<organism evidence="14 15">
    <name type="scientific">Entomortierella parvispora</name>
    <dbReference type="NCBI Taxonomy" id="205924"/>
    <lineage>
        <taxon>Eukaryota</taxon>
        <taxon>Fungi</taxon>
        <taxon>Fungi incertae sedis</taxon>
        <taxon>Mucoromycota</taxon>
        <taxon>Mortierellomycotina</taxon>
        <taxon>Mortierellomycetes</taxon>
        <taxon>Mortierellales</taxon>
        <taxon>Mortierellaceae</taxon>
        <taxon>Entomortierella</taxon>
    </lineage>
</organism>